<dbReference type="AlphaFoldDB" id="A0A255ENJ8"/>
<evidence type="ECO:0000313" key="4">
    <source>
        <dbReference type="Proteomes" id="UP000216300"/>
    </source>
</evidence>
<evidence type="ECO:0000313" key="3">
    <source>
        <dbReference type="EMBL" id="OYN91052.1"/>
    </source>
</evidence>
<keyword evidence="4" id="KW-1185">Reference proteome</keyword>
<comment type="caution">
    <text evidence="3">The sequence shown here is derived from an EMBL/GenBank/DDBJ whole genome shotgun (WGS) entry which is preliminary data.</text>
</comment>
<evidence type="ECO:0008006" key="5">
    <source>
        <dbReference type="Google" id="ProtNLM"/>
    </source>
</evidence>
<gene>
    <name evidence="3" type="ORF">CGZ91_06175</name>
</gene>
<keyword evidence="2" id="KW-1133">Transmembrane helix</keyword>
<feature type="compositionally biased region" description="Pro residues" evidence="1">
    <location>
        <begin position="142"/>
        <end position="175"/>
    </location>
</feature>
<protein>
    <recommendedName>
        <fullName evidence="5">LPXTG cell wall anchor domain-containing protein</fullName>
    </recommendedName>
</protein>
<keyword evidence="2" id="KW-0472">Membrane</keyword>
<evidence type="ECO:0000256" key="1">
    <source>
        <dbReference type="SAM" id="MobiDB-lite"/>
    </source>
</evidence>
<dbReference type="Proteomes" id="UP000216300">
    <property type="component" value="Unassembled WGS sequence"/>
</dbReference>
<proteinExistence type="predicted"/>
<evidence type="ECO:0000256" key="2">
    <source>
        <dbReference type="SAM" id="Phobius"/>
    </source>
</evidence>
<sequence length="249" mass="24522">MSSIHSSHVSAARGARRLLLGLTVAIATVLAGLAGGTAWAQTTFSHEVEVIDGARIELRLSSGADRAGDQASVVILTADADPAAPTDGQIAFLDQVELDDQGGATVTLVLPQADLTRYQLAVASSAGGERYIAPLVDGGPSSPAPSTPAPGSPDPSEPGTPSSPDPSQPGTPDPSSPDDSAAPTQDPSVAPTGTPSDPGDDTDGTDGAGYDGDQGHQPGLPDTGGGAVALLGLLAVAGGVAVAVRRRSN</sequence>
<dbReference type="RefSeq" id="WP_094453462.1">
    <property type="nucleotide sequence ID" value="NZ_NMVJ01000006.1"/>
</dbReference>
<accession>A0A255ENJ8</accession>
<reference evidence="3 4" key="1">
    <citation type="submission" date="2017-07" db="EMBL/GenBank/DDBJ databases">
        <title>Draft whole genome sequences of clinical Proprionibacteriaceae strains.</title>
        <authorList>
            <person name="Bernier A.-M."/>
            <person name="Bernard K."/>
            <person name="Domingo M.-C."/>
        </authorList>
    </citation>
    <scope>NUCLEOTIDE SEQUENCE [LARGE SCALE GENOMIC DNA]</scope>
    <source>
        <strain evidence="3 4">NML 150081</strain>
    </source>
</reference>
<keyword evidence="2" id="KW-0812">Transmembrane</keyword>
<feature type="compositionally biased region" description="Low complexity" evidence="1">
    <location>
        <begin position="177"/>
        <end position="197"/>
    </location>
</feature>
<dbReference type="EMBL" id="NMVJ01000006">
    <property type="protein sequence ID" value="OYN91052.1"/>
    <property type="molecule type" value="Genomic_DNA"/>
</dbReference>
<name>A0A255ENJ8_9ACTN</name>
<feature type="transmembrane region" description="Helical" evidence="2">
    <location>
        <begin position="224"/>
        <end position="244"/>
    </location>
</feature>
<organism evidence="3 4">
    <name type="scientific">Parenemella sanctibonifatiensis</name>
    <dbReference type="NCBI Taxonomy" id="2016505"/>
    <lineage>
        <taxon>Bacteria</taxon>
        <taxon>Bacillati</taxon>
        <taxon>Actinomycetota</taxon>
        <taxon>Actinomycetes</taxon>
        <taxon>Propionibacteriales</taxon>
        <taxon>Propionibacteriaceae</taxon>
        <taxon>Parenemella</taxon>
    </lineage>
</organism>
<feature type="region of interest" description="Disordered" evidence="1">
    <location>
        <begin position="133"/>
        <end position="226"/>
    </location>
</feature>